<reference evidence="4 6" key="1">
    <citation type="submission" date="2017-09" db="EMBL/GenBank/DDBJ databases">
        <title>Genomics of the genus Arcobacter.</title>
        <authorList>
            <person name="Perez-Cataluna A."/>
            <person name="Figueras M.J."/>
            <person name="Salas-Masso N."/>
        </authorList>
    </citation>
    <scope>NUCLEOTIDE SEQUENCE [LARGE SCALE GENOMIC DNA]</scope>
    <source>
        <strain evidence="4 6">CECT 7837</strain>
    </source>
</reference>
<proteinExistence type="predicted"/>
<dbReference type="Proteomes" id="UP000290588">
    <property type="component" value="Unassembled WGS sequence"/>
</dbReference>
<gene>
    <name evidence="3" type="ORF">AELL_1231</name>
    <name evidence="4" type="ORF">CP962_13680</name>
</gene>
<feature type="signal peptide" evidence="2">
    <location>
        <begin position="1"/>
        <end position="21"/>
    </location>
</feature>
<keyword evidence="2" id="KW-0732">Signal</keyword>
<dbReference type="Proteomes" id="UP000262582">
    <property type="component" value="Chromosome"/>
</dbReference>
<sequence>MKKLSTVLLGLGLFVSSALYAAEANKSTTQQATHMGDHMHEGKMMNHMNMNGMTDEEMKKMHDKMNGMNDEEMKKNHEKLDSMSNEEMKKMHEDMANEKTKNGMSDEEMKKMGHK</sequence>
<dbReference type="RefSeq" id="WP_118917104.1">
    <property type="nucleotide sequence ID" value="NZ_CP032097.1"/>
</dbReference>
<protein>
    <recommendedName>
        <fullName evidence="7">Pentapeptide MXKDX repeat protein</fullName>
    </recommendedName>
</protein>
<keyword evidence="5" id="KW-1185">Reference proteome</keyword>
<organism evidence="4 6">
    <name type="scientific">Arcobacter ellisii</name>
    <dbReference type="NCBI Taxonomy" id="913109"/>
    <lineage>
        <taxon>Bacteria</taxon>
        <taxon>Pseudomonadati</taxon>
        <taxon>Campylobacterota</taxon>
        <taxon>Epsilonproteobacteria</taxon>
        <taxon>Campylobacterales</taxon>
        <taxon>Arcobacteraceae</taxon>
        <taxon>Arcobacter</taxon>
    </lineage>
</organism>
<evidence type="ECO:0000313" key="5">
    <source>
        <dbReference type="Proteomes" id="UP000262582"/>
    </source>
</evidence>
<evidence type="ECO:0000313" key="3">
    <source>
        <dbReference type="EMBL" id="AXX94898.1"/>
    </source>
</evidence>
<accession>A0A347U7S0</accession>
<name>A0A347U7S0_9BACT</name>
<evidence type="ECO:0000313" key="6">
    <source>
        <dbReference type="Proteomes" id="UP000290588"/>
    </source>
</evidence>
<feature type="region of interest" description="Disordered" evidence="1">
    <location>
        <begin position="66"/>
        <end position="115"/>
    </location>
</feature>
<dbReference type="EMBL" id="NXIG01000020">
    <property type="protein sequence ID" value="RXI28724.1"/>
    <property type="molecule type" value="Genomic_DNA"/>
</dbReference>
<evidence type="ECO:0000313" key="4">
    <source>
        <dbReference type="EMBL" id="RXI28724.1"/>
    </source>
</evidence>
<feature type="compositionally biased region" description="Basic and acidic residues" evidence="1">
    <location>
        <begin position="66"/>
        <end position="101"/>
    </location>
</feature>
<evidence type="ECO:0008006" key="7">
    <source>
        <dbReference type="Google" id="ProtNLM"/>
    </source>
</evidence>
<evidence type="ECO:0000256" key="2">
    <source>
        <dbReference type="SAM" id="SignalP"/>
    </source>
</evidence>
<dbReference type="AlphaFoldDB" id="A0A347U7S0"/>
<feature type="chain" id="PRO_5043870561" description="Pentapeptide MXKDX repeat protein" evidence="2">
    <location>
        <begin position="22"/>
        <end position="115"/>
    </location>
</feature>
<dbReference type="KEGG" id="aell:AELL_1231"/>
<evidence type="ECO:0000256" key="1">
    <source>
        <dbReference type="SAM" id="MobiDB-lite"/>
    </source>
</evidence>
<dbReference type="EMBL" id="CP032097">
    <property type="protein sequence ID" value="AXX94898.1"/>
    <property type="molecule type" value="Genomic_DNA"/>
</dbReference>
<reference evidence="3 5" key="2">
    <citation type="submission" date="2018-08" db="EMBL/GenBank/DDBJ databases">
        <title>Complete genome of the Arcobacter ellisii type strain LMG 26155.</title>
        <authorList>
            <person name="Miller W.G."/>
            <person name="Yee E."/>
            <person name="Bono J.L."/>
        </authorList>
    </citation>
    <scope>NUCLEOTIDE SEQUENCE [LARGE SCALE GENOMIC DNA]</scope>
    <source>
        <strain evidence="3 5">LMG 26155</strain>
    </source>
</reference>